<dbReference type="OrthoDB" id="199374at2759"/>
<evidence type="ECO:0000313" key="2">
    <source>
        <dbReference type="EMBL" id="GMI05319.1"/>
    </source>
</evidence>
<dbReference type="Pfam" id="PF15669">
    <property type="entry name" value="CCDC24"/>
    <property type="match status" value="1"/>
</dbReference>
<protein>
    <submittedName>
        <fullName evidence="2">Uncharacterized protein</fullName>
    </submittedName>
</protein>
<accession>A0A9W7F6P2</accession>
<organism evidence="2 3">
    <name type="scientific">Triparma retinervis</name>
    <dbReference type="NCBI Taxonomy" id="2557542"/>
    <lineage>
        <taxon>Eukaryota</taxon>
        <taxon>Sar</taxon>
        <taxon>Stramenopiles</taxon>
        <taxon>Ochrophyta</taxon>
        <taxon>Bolidophyceae</taxon>
        <taxon>Parmales</taxon>
        <taxon>Triparmaceae</taxon>
        <taxon>Triparma</taxon>
    </lineage>
</organism>
<comment type="caution">
    <text evidence="2">The sequence shown here is derived from an EMBL/GenBank/DDBJ whole genome shotgun (WGS) entry which is preliminary data.</text>
</comment>
<proteinExistence type="predicted"/>
<feature type="compositionally biased region" description="Gly residues" evidence="1">
    <location>
        <begin position="194"/>
        <end position="205"/>
    </location>
</feature>
<evidence type="ECO:0000256" key="1">
    <source>
        <dbReference type="SAM" id="MobiDB-lite"/>
    </source>
</evidence>
<dbReference type="InterPro" id="IPR031367">
    <property type="entry name" value="CCDC24"/>
</dbReference>
<feature type="region of interest" description="Disordered" evidence="1">
    <location>
        <begin position="158"/>
        <end position="211"/>
    </location>
</feature>
<evidence type="ECO:0000313" key="3">
    <source>
        <dbReference type="Proteomes" id="UP001165082"/>
    </source>
</evidence>
<name>A0A9W7F6P2_9STRA</name>
<reference evidence="2" key="1">
    <citation type="submission" date="2022-07" db="EMBL/GenBank/DDBJ databases">
        <title>Genome analysis of Parmales, a sister group of diatoms, reveals the evolutionary specialization of diatoms from phago-mixotrophs to photoautotrophs.</title>
        <authorList>
            <person name="Ban H."/>
            <person name="Sato S."/>
            <person name="Yoshikawa S."/>
            <person name="Kazumasa Y."/>
            <person name="Nakamura Y."/>
            <person name="Ichinomiya M."/>
            <person name="Saitoh K."/>
            <person name="Sato N."/>
            <person name="Blanc-Mathieu R."/>
            <person name="Endo H."/>
            <person name="Kuwata A."/>
            <person name="Ogata H."/>
        </authorList>
    </citation>
    <scope>NUCLEOTIDE SEQUENCE</scope>
</reference>
<gene>
    <name evidence="2" type="ORF">TrRE_jg6391</name>
</gene>
<dbReference type="EMBL" id="BRXZ01000110">
    <property type="protein sequence ID" value="GMI05319.1"/>
    <property type="molecule type" value="Genomic_DNA"/>
</dbReference>
<dbReference type="Proteomes" id="UP001165082">
    <property type="component" value="Unassembled WGS sequence"/>
</dbReference>
<dbReference type="AlphaFoldDB" id="A0A9W7F6P2"/>
<keyword evidence="3" id="KW-1185">Reference proteome</keyword>
<sequence>MASSYPTSIWGRICQSLAPPEVPNVESAIGYSIIAENETLLVEHEALEAIFDDLKTRNDLDIGSRLRRRRLPDTKERRMMEDKVRMLLGAIKRETGGRVEGIVGDRDRGTLDYFNGGGEGGGGRSNNDEPGIDELRRFSDRLEEAIRQKEVFKDVGDRGVFEPHRPGGVPNLDLSPLKGRLGEEEEEEGKDGGGEGGGGEMGGKGGRVKNRLKKAMERGKFEENLDDDDLKFFS</sequence>